<keyword evidence="2" id="KW-1185">Reference proteome</keyword>
<dbReference type="EMBL" id="JAXOJX010000125">
    <property type="protein sequence ID" value="MDZ5461561.1"/>
    <property type="molecule type" value="Genomic_DNA"/>
</dbReference>
<gene>
    <name evidence="1" type="ORF">SM757_33800</name>
</gene>
<sequence>MSLPSINIAAESAAAPAGRYVSAEVAEQLEQSLSQLTWHVLYGKAIDASGLAVAAEHLLGSFKAKAAS</sequence>
<evidence type="ECO:0000313" key="1">
    <source>
        <dbReference type="EMBL" id="MDZ5461561.1"/>
    </source>
</evidence>
<proteinExistence type="predicted"/>
<accession>A0ABU5IRP3</accession>
<dbReference type="RefSeq" id="WP_322468690.1">
    <property type="nucleotide sequence ID" value="NZ_JAXOJX010000125.1"/>
</dbReference>
<comment type="caution">
    <text evidence="1">The sequence shown here is derived from an EMBL/GenBank/DDBJ whole genome shotgun (WGS) entry which is preliminary data.</text>
</comment>
<organism evidence="1 2">
    <name type="scientific">Azohydromonas lata</name>
    <dbReference type="NCBI Taxonomy" id="45677"/>
    <lineage>
        <taxon>Bacteria</taxon>
        <taxon>Pseudomonadati</taxon>
        <taxon>Pseudomonadota</taxon>
        <taxon>Betaproteobacteria</taxon>
        <taxon>Burkholderiales</taxon>
        <taxon>Sphaerotilaceae</taxon>
        <taxon>Azohydromonas</taxon>
    </lineage>
</organism>
<name>A0ABU5IRP3_9BURK</name>
<protein>
    <submittedName>
        <fullName evidence="1">Uncharacterized protein</fullName>
    </submittedName>
</protein>
<dbReference type="Proteomes" id="UP001293718">
    <property type="component" value="Unassembled WGS sequence"/>
</dbReference>
<evidence type="ECO:0000313" key="2">
    <source>
        <dbReference type="Proteomes" id="UP001293718"/>
    </source>
</evidence>
<reference evidence="1 2" key="1">
    <citation type="submission" date="2023-11" db="EMBL/GenBank/DDBJ databases">
        <title>Draft genome of Azohydromonas lata strain H1 (DSM1123), a polyhydroxyalkanoate producer.</title>
        <authorList>
            <person name="Traversa D."/>
            <person name="D'Addabbo P."/>
            <person name="Pazzani C."/>
            <person name="Manzari C."/>
            <person name="Chiara M."/>
            <person name="Scrascia M."/>
        </authorList>
    </citation>
    <scope>NUCLEOTIDE SEQUENCE [LARGE SCALE GENOMIC DNA]</scope>
    <source>
        <strain evidence="1 2">H1</strain>
    </source>
</reference>